<gene>
    <name evidence="2" type="ORF">DCD74_10705</name>
</gene>
<keyword evidence="3" id="KW-1185">Reference proteome</keyword>
<protein>
    <submittedName>
        <fullName evidence="2">DUF485 domain-containing protein</fullName>
    </submittedName>
</protein>
<keyword evidence="1" id="KW-1133">Transmembrane helix</keyword>
<dbReference type="PANTHER" id="PTHR38598">
    <property type="entry name" value="INNER MEMBRANE PROTEIN YJCH"/>
    <property type="match status" value="1"/>
</dbReference>
<dbReference type="InterPro" id="IPR007436">
    <property type="entry name" value="DUF485"/>
</dbReference>
<organism evidence="2 3">
    <name type="scientific">Solilutibacter oculi</name>
    <dbReference type="NCBI Taxonomy" id="2698682"/>
    <lineage>
        <taxon>Bacteria</taxon>
        <taxon>Pseudomonadati</taxon>
        <taxon>Pseudomonadota</taxon>
        <taxon>Gammaproteobacteria</taxon>
        <taxon>Lysobacterales</taxon>
        <taxon>Lysobacteraceae</taxon>
        <taxon>Solilutibacter</taxon>
    </lineage>
</organism>
<dbReference type="Proteomes" id="UP000251842">
    <property type="component" value="Chromosome"/>
</dbReference>
<dbReference type="InterPro" id="IPR052959">
    <property type="entry name" value="Inner_membrane_assoc"/>
</dbReference>
<dbReference type="OrthoDB" id="5297034at2"/>
<dbReference type="Pfam" id="PF04341">
    <property type="entry name" value="DUF485"/>
    <property type="match status" value="1"/>
</dbReference>
<evidence type="ECO:0000256" key="1">
    <source>
        <dbReference type="SAM" id="Phobius"/>
    </source>
</evidence>
<keyword evidence="1" id="KW-0812">Transmembrane</keyword>
<reference evidence="3" key="1">
    <citation type="submission" date="2018-05" db="EMBL/GenBank/DDBJ databases">
        <title>Luteimonas pekinense sp. nov., isolated from human Meibomian gland secretions, Beijing, China.</title>
        <authorList>
            <person name="Wen T."/>
            <person name="Bai H."/>
            <person name="Lv H."/>
        </authorList>
    </citation>
    <scope>NUCLEOTIDE SEQUENCE [LARGE SCALE GENOMIC DNA]</scope>
    <source>
        <strain evidence="3">83-4</strain>
    </source>
</reference>
<dbReference type="PANTHER" id="PTHR38598:SF1">
    <property type="entry name" value="INNER MEMBRANE PROTEIN YJCH"/>
    <property type="match status" value="1"/>
</dbReference>
<evidence type="ECO:0000313" key="2">
    <source>
        <dbReference type="EMBL" id="AXA85088.1"/>
    </source>
</evidence>
<dbReference type="KEGG" id="lue:DCD74_10705"/>
<feature type="transmembrane region" description="Helical" evidence="1">
    <location>
        <begin position="27"/>
        <end position="49"/>
    </location>
</feature>
<name>A0A344J7S8_9GAMM</name>
<sequence>MSTQLDPMMARIEANPKYQLLRRKRNALGWSLTVLMLLAYYGFVGLIAFDKELLARRLGEGVTTVGIPVAMGVIVFTVALTAIYVFRANREFDRLNAELLQEARA</sequence>
<dbReference type="GO" id="GO:0005886">
    <property type="term" value="C:plasma membrane"/>
    <property type="evidence" value="ECO:0007669"/>
    <property type="project" value="TreeGrafter"/>
</dbReference>
<dbReference type="RefSeq" id="WP_112927299.1">
    <property type="nucleotide sequence ID" value="NZ_CP029556.1"/>
</dbReference>
<evidence type="ECO:0000313" key="3">
    <source>
        <dbReference type="Proteomes" id="UP000251842"/>
    </source>
</evidence>
<keyword evidence="1" id="KW-0472">Membrane</keyword>
<dbReference type="AlphaFoldDB" id="A0A344J7S8"/>
<proteinExistence type="predicted"/>
<dbReference type="EMBL" id="CP029556">
    <property type="protein sequence ID" value="AXA85088.1"/>
    <property type="molecule type" value="Genomic_DNA"/>
</dbReference>
<accession>A0A344J7S8</accession>
<feature type="transmembrane region" description="Helical" evidence="1">
    <location>
        <begin position="61"/>
        <end position="86"/>
    </location>
</feature>